<sequence>MAELNAADYAILALIILVLFAGLLAAGNMGNLFRPLSPQTEAINQLYRFIYISGSAVGSIFLGALFFIIYRFREKGVK</sequence>
<protein>
    <submittedName>
        <fullName evidence="2">Respiratory chain protein (SoxI-like)</fullName>
    </submittedName>
</protein>
<reference evidence="2" key="1">
    <citation type="journal article" date="2020" name="mSystems">
        <title>Genome- and Community-Level Interaction Insights into Carbon Utilization and Element Cycling Functions of Hydrothermarchaeota in Hydrothermal Sediment.</title>
        <authorList>
            <person name="Zhou Z."/>
            <person name="Liu Y."/>
            <person name="Xu W."/>
            <person name="Pan J."/>
            <person name="Luo Z.H."/>
            <person name="Li M."/>
        </authorList>
    </citation>
    <scope>NUCLEOTIDE SEQUENCE [LARGE SCALE GENOMIC DNA]</scope>
    <source>
        <strain evidence="2">SpSt-1056</strain>
    </source>
</reference>
<organism evidence="2">
    <name type="scientific">Caldiarchaeum subterraneum</name>
    <dbReference type="NCBI Taxonomy" id="311458"/>
    <lineage>
        <taxon>Archaea</taxon>
        <taxon>Nitrososphaerota</taxon>
        <taxon>Candidatus Caldarchaeales</taxon>
        <taxon>Candidatus Caldarchaeaceae</taxon>
        <taxon>Candidatus Caldarchaeum</taxon>
    </lineage>
</organism>
<name>A0A7C5QQT8_CALS0</name>
<evidence type="ECO:0000256" key="1">
    <source>
        <dbReference type="SAM" id="Phobius"/>
    </source>
</evidence>
<feature type="transmembrane region" description="Helical" evidence="1">
    <location>
        <begin position="49"/>
        <end position="70"/>
    </location>
</feature>
<gene>
    <name evidence="2" type="ORF">ENM11_03130</name>
</gene>
<dbReference type="EMBL" id="DRWN01000025">
    <property type="protein sequence ID" value="HHK68133.1"/>
    <property type="molecule type" value="Genomic_DNA"/>
</dbReference>
<keyword evidence="1" id="KW-1133">Transmembrane helix</keyword>
<keyword evidence="1" id="KW-0812">Transmembrane</keyword>
<comment type="caution">
    <text evidence="2">The sequence shown here is derived from an EMBL/GenBank/DDBJ whole genome shotgun (WGS) entry which is preliminary data.</text>
</comment>
<accession>A0A7C5QQT8</accession>
<evidence type="ECO:0000313" key="2">
    <source>
        <dbReference type="EMBL" id="HHK68133.1"/>
    </source>
</evidence>
<dbReference type="AlphaFoldDB" id="A0A7C5QQT8"/>
<proteinExistence type="predicted"/>
<keyword evidence="1" id="KW-0472">Membrane</keyword>